<evidence type="ECO:0000313" key="1">
    <source>
        <dbReference type="EMBL" id="RYR15802.1"/>
    </source>
</evidence>
<accession>A0A444ZNW2</accession>
<protein>
    <submittedName>
        <fullName evidence="1">Uncharacterized protein</fullName>
    </submittedName>
</protein>
<sequence>MKKFTQRMNVGDCYEKSILAVLFSLSLLVGCLLASPTCLHCVLPCFAPSCYRPCSAFAVLSRTVGLSMPCLTSSKCSNLEKDDTLSIENILAKALLDSPNKKEKKITTVNPLASSTWEKEANKSGNN</sequence>
<organism evidence="1 2">
    <name type="scientific">Arachis hypogaea</name>
    <name type="common">Peanut</name>
    <dbReference type="NCBI Taxonomy" id="3818"/>
    <lineage>
        <taxon>Eukaryota</taxon>
        <taxon>Viridiplantae</taxon>
        <taxon>Streptophyta</taxon>
        <taxon>Embryophyta</taxon>
        <taxon>Tracheophyta</taxon>
        <taxon>Spermatophyta</taxon>
        <taxon>Magnoliopsida</taxon>
        <taxon>eudicotyledons</taxon>
        <taxon>Gunneridae</taxon>
        <taxon>Pentapetalae</taxon>
        <taxon>rosids</taxon>
        <taxon>fabids</taxon>
        <taxon>Fabales</taxon>
        <taxon>Fabaceae</taxon>
        <taxon>Papilionoideae</taxon>
        <taxon>50 kb inversion clade</taxon>
        <taxon>dalbergioids sensu lato</taxon>
        <taxon>Dalbergieae</taxon>
        <taxon>Pterocarpus clade</taxon>
        <taxon>Arachis</taxon>
    </lineage>
</organism>
<dbReference type="EMBL" id="SDMP01000014">
    <property type="protein sequence ID" value="RYR15802.1"/>
    <property type="molecule type" value="Genomic_DNA"/>
</dbReference>
<evidence type="ECO:0000313" key="2">
    <source>
        <dbReference type="Proteomes" id="UP000289738"/>
    </source>
</evidence>
<dbReference type="PROSITE" id="PS51257">
    <property type="entry name" value="PROKAR_LIPOPROTEIN"/>
    <property type="match status" value="1"/>
</dbReference>
<proteinExistence type="predicted"/>
<dbReference type="Proteomes" id="UP000289738">
    <property type="component" value="Chromosome B04"/>
</dbReference>
<dbReference type="AlphaFoldDB" id="A0A444ZNW2"/>
<comment type="caution">
    <text evidence="1">The sequence shown here is derived from an EMBL/GenBank/DDBJ whole genome shotgun (WGS) entry which is preliminary data.</text>
</comment>
<dbReference type="OrthoDB" id="1597724at2759"/>
<reference evidence="1 2" key="1">
    <citation type="submission" date="2019-01" db="EMBL/GenBank/DDBJ databases">
        <title>Sequencing of cultivated peanut Arachis hypogaea provides insights into genome evolution and oil improvement.</title>
        <authorList>
            <person name="Chen X."/>
        </authorList>
    </citation>
    <scope>NUCLEOTIDE SEQUENCE [LARGE SCALE GENOMIC DNA]</scope>
    <source>
        <strain evidence="2">cv. Fuhuasheng</strain>
        <tissue evidence="1">Leaves</tissue>
    </source>
</reference>
<keyword evidence="2" id="KW-1185">Reference proteome</keyword>
<name>A0A444ZNW2_ARAHY</name>
<gene>
    <name evidence="1" type="ORF">Ahy_B04g072742</name>
</gene>